<organism evidence="1 2">
    <name type="scientific">Glacieibacterium arshaanense</name>
    <dbReference type="NCBI Taxonomy" id="2511025"/>
    <lineage>
        <taxon>Bacteria</taxon>
        <taxon>Pseudomonadati</taxon>
        <taxon>Pseudomonadota</taxon>
        <taxon>Alphaproteobacteria</taxon>
        <taxon>Sphingomonadales</taxon>
        <taxon>Sphingosinicellaceae</taxon>
        <taxon>Glacieibacterium</taxon>
    </lineage>
</organism>
<proteinExistence type="predicted"/>
<evidence type="ECO:0000313" key="1">
    <source>
        <dbReference type="EMBL" id="TFU00361.1"/>
    </source>
</evidence>
<dbReference type="Proteomes" id="UP000297737">
    <property type="component" value="Unassembled WGS sequence"/>
</dbReference>
<dbReference type="Pfam" id="PF04237">
    <property type="entry name" value="YjbR"/>
    <property type="match status" value="1"/>
</dbReference>
<dbReference type="EMBL" id="SIHO01000004">
    <property type="protein sequence ID" value="TFU00361.1"/>
    <property type="molecule type" value="Genomic_DNA"/>
</dbReference>
<gene>
    <name evidence="1" type="ORF">EUV02_15025</name>
</gene>
<protein>
    <submittedName>
        <fullName evidence="1">MmcQ/YjbR family DNA-binding protein</fullName>
    </submittedName>
</protein>
<keyword evidence="2" id="KW-1185">Reference proteome</keyword>
<dbReference type="OrthoDB" id="954305at2"/>
<name>A0A4Y9EK22_9SPHN</name>
<dbReference type="RefSeq" id="WP_135247122.1">
    <property type="nucleotide sequence ID" value="NZ_SIHO01000004.1"/>
</dbReference>
<reference evidence="1 2" key="1">
    <citation type="submission" date="2019-02" db="EMBL/GenBank/DDBJ databases">
        <title>Polymorphobacter sp. isolated from the lake at the Tibet of China.</title>
        <authorList>
            <person name="Li A."/>
        </authorList>
    </citation>
    <scope>NUCLEOTIDE SEQUENCE [LARGE SCALE GENOMIC DNA]</scope>
    <source>
        <strain evidence="1 2">DJ1R-1</strain>
    </source>
</reference>
<dbReference type="AlphaFoldDB" id="A0A4Y9EK22"/>
<evidence type="ECO:0000313" key="2">
    <source>
        <dbReference type="Proteomes" id="UP000297737"/>
    </source>
</evidence>
<dbReference type="GO" id="GO:0003677">
    <property type="term" value="F:DNA binding"/>
    <property type="evidence" value="ECO:0007669"/>
    <property type="project" value="UniProtKB-KW"/>
</dbReference>
<dbReference type="InterPro" id="IPR058532">
    <property type="entry name" value="YjbR/MT2646/Rv2570-like"/>
</dbReference>
<accession>A0A4Y9EK22</accession>
<comment type="caution">
    <text evidence="1">The sequence shown here is derived from an EMBL/GenBank/DDBJ whole genome shotgun (WGS) entry which is preliminary data.</text>
</comment>
<sequence length="119" mass="13090">MTDWDHVTCVALALPLTMLGTSYGTPSLKVRGKLLARLRDDGVMTLKVEDGLREALIDAQPEVFFTTEHYDGYPIALVRLECADAEQIAGLIHRGWGGLVPMKLRNAHPLPAKDAPPRD</sequence>
<keyword evidence="1" id="KW-0238">DNA-binding</keyword>